<evidence type="ECO:0000313" key="7">
    <source>
        <dbReference type="Proteomes" id="UP001283361"/>
    </source>
</evidence>
<evidence type="ECO:0000256" key="2">
    <source>
        <dbReference type="SAM" id="MobiDB-lite"/>
    </source>
</evidence>
<dbReference type="InterPro" id="IPR032029">
    <property type="entry name" value="ADAM17_MPD"/>
</dbReference>
<dbReference type="SUPFAM" id="SSF55486">
    <property type="entry name" value="Metalloproteases ('zincins'), catalytic domain"/>
    <property type="match status" value="1"/>
</dbReference>
<reference evidence="6" key="1">
    <citation type="journal article" date="2023" name="G3 (Bethesda)">
        <title>A reference genome for the long-term kleptoplast-retaining sea slug Elysia crispata morphotype clarki.</title>
        <authorList>
            <person name="Eastman K.E."/>
            <person name="Pendleton A.L."/>
            <person name="Shaikh M.A."/>
            <person name="Suttiyut T."/>
            <person name="Ogas R."/>
            <person name="Tomko P."/>
            <person name="Gavelis G."/>
            <person name="Widhalm J.R."/>
            <person name="Wisecaver J.H."/>
        </authorList>
    </citation>
    <scope>NUCLEOTIDE SEQUENCE</scope>
    <source>
        <strain evidence="6">ECLA1</strain>
    </source>
</reference>
<accession>A0AAE0ZUL0</accession>
<gene>
    <name evidence="6" type="ORF">RRG08_050525</name>
</gene>
<dbReference type="GO" id="GO:0006509">
    <property type="term" value="P:membrane protein ectodomain proteolysis"/>
    <property type="evidence" value="ECO:0007669"/>
    <property type="project" value="TreeGrafter"/>
</dbReference>
<keyword evidence="3" id="KW-0472">Membrane</keyword>
<feature type="domain" description="Disintegrin" evidence="4">
    <location>
        <begin position="896"/>
        <end position="1010"/>
    </location>
</feature>
<dbReference type="PANTHER" id="PTHR45702">
    <property type="entry name" value="ADAM10/ADAM17 METALLOPEPTIDASE FAMILY MEMBER"/>
    <property type="match status" value="1"/>
</dbReference>
<evidence type="ECO:0000256" key="3">
    <source>
        <dbReference type="SAM" id="Phobius"/>
    </source>
</evidence>
<evidence type="ECO:0000259" key="5">
    <source>
        <dbReference type="PROSITE" id="PS50215"/>
    </source>
</evidence>
<dbReference type="GO" id="GO:0005886">
    <property type="term" value="C:plasma membrane"/>
    <property type="evidence" value="ECO:0007669"/>
    <property type="project" value="TreeGrafter"/>
</dbReference>
<dbReference type="Gene3D" id="4.10.70.30">
    <property type="match status" value="1"/>
</dbReference>
<protein>
    <submittedName>
        <fullName evidence="6">Uncharacterized protein</fullName>
    </submittedName>
</protein>
<dbReference type="GO" id="GO:0004222">
    <property type="term" value="F:metalloendopeptidase activity"/>
    <property type="evidence" value="ECO:0007669"/>
    <property type="project" value="InterPro"/>
</dbReference>
<name>A0AAE0ZUL0_9GAST</name>
<dbReference type="PROSITE" id="PS50214">
    <property type="entry name" value="DISINTEGRIN_2"/>
    <property type="match status" value="1"/>
</dbReference>
<dbReference type="InterPro" id="IPR001762">
    <property type="entry name" value="Disintegrin_dom"/>
</dbReference>
<dbReference type="InterPro" id="IPR024079">
    <property type="entry name" value="MetalloPept_cat_dom_sf"/>
</dbReference>
<dbReference type="AlphaFoldDB" id="A0AAE0ZUL0"/>
<feature type="transmembrane region" description="Helical" evidence="3">
    <location>
        <begin position="1119"/>
        <end position="1141"/>
    </location>
</feature>
<keyword evidence="3" id="KW-0812">Transmembrane</keyword>
<feature type="domain" description="Peptidase M12B" evidence="5">
    <location>
        <begin position="644"/>
        <end position="883"/>
    </location>
</feature>
<dbReference type="InterPro" id="IPR036436">
    <property type="entry name" value="Disintegrin_dom_sf"/>
</dbReference>
<evidence type="ECO:0000313" key="6">
    <source>
        <dbReference type="EMBL" id="KAK3775690.1"/>
    </source>
</evidence>
<dbReference type="Proteomes" id="UP001283361">
    <property type="component" value="Unassembled WGS sequence"/>
</dbReference>
<keyword evidence="3" id="KW-1133">Transmembrane helix</keyword>
<dbReference type="Gene3D" id="4.10.70.10">
    <property type="entry name" value="Disintegrin domain"/>
    <property type="match status" value="1"/>
</dbReference>
<dbReference type="SMART" id="SM00050">
    <property type="entry name" value="DISIN"/>
    <property type="match status" value="1"/>
</dbReference>
<dbReference type="EMBL" id="JAWDGP010003288">
    <property type="protein sequence ID" value="KAK3775690.1"/>
    <property type="molecule type" value="Genomic_DNA"/>
</dbReference>
<feature type="region of interest" description="Disordered" evidence="2">
    <location>
        <begin position="1188"/>
        <end position="1208"/>
    </location>
</feature>
<comment type="caution">
    <text evidence="1">Lacks conserved residue(s) required for the propagation of feature annotation.</text>
</comment>
<organism evidence="6 7">
    <name type="scientific">Elysia crispata</name>
    <name type="common">lettuce slug</name>
    <dbReference type="NCBI Taxonomy" id="231223"/>
    <lineage>
        <taxon>Eukaryota</taxon>
        <taxon>Metazoa</taxon>
        <taxon>Spiralia</taxon>
        <taxon>Lophotrochozoa</taxon>
        <taxon>Mollusca</taxon>
        <taxon>Gastropoda</taxon>
        <taxon>Heterobranchia</taxon>
        <taxon>Euthyneura</taxon>
        <taxon>Panpulmonata</taxon>
        <taxon>Sacoglossa</taxon>
        <taxon>Placobranchoidea</taxon>
        <taxon>Plakobranchidae</taxon>
        <taxon>Elysia</taxon>
    </lineage>
</organism>
<dbReference type="Pfam" id="PF16698">
    <property type="entry name" value="ADAM17_MPD"/>
    <property type="match status" value="1"/>
</dbReference>
<comment type="caution">
    <text evidence="6">The sequence shown here is derived from an EMBL/GenBank/DDBJ whole genome shotgun (WGS) entry which is preliminary data.</text>
</comment>
<dbReference type="GO" id="GO:0007219">
    <property type="term" value="P:Notch signaling pathway"/>
    <property type="evidence" value="ECO:0007669"/>
    <property type="project" value="TreeGrafter"/>
</dbReference>
<keyword evidence="7" id="KW-1185">Reference proteome</keyword>
<dbReference type="SUPFAM" id="SSF57552">
    <property type="entry name" value="Blood coagulation inhibitor (disintegrin)"/>
    <property type="match status" value="1"/>
</dbReference>
<dbReference type="InterPro" id="IPR051489">
    <property type="entry name" value="ADAM_Metalloproteinase"/>
</dbReference>
<proteinExistence type="predicted"/>
<dbReference type="PROSITE" id="PS50215">
    <property type="entry name" value="ADAM_MEPRO"/>
    <property type="match status" value="1"/>
</dbReference>
<evidence type="ECO:0000256" key="1">
    <source>
        <dbReference type="PROSITE-ProRule" id="PRU00276"/>
    </source>
</evidence>
<evidence type="ECO:0000259" key="4">
    <source>
        <dbReference type="PROSITE" id="PS50214"/>
    </source>
</evidence>
<dbReference type="Gene3D" id="3.40.390.10">
    <property type="entry name" value="Collagenase (Catalytic Domain)"/>
    <property type="match status" value="1"/>
</dbReference>
<dbReference type="Pfam" id="PF13574">
    <property type="entry name" value="Reprolysin_2"/>
    <property type="match status" value="1"/>
</dbReference>
<sequence>MTDTTASVRGVYRINRPRQVKQYLGLESSTESSLYPPSIPYAHTPPSRLPKILCVNEVVCKECVCEVINVELSVSLCAVFHDGDTSFTASLTHSSRWTVRWLKVEVSTYTTCLVRWLRVQVNNFTTFHGLVRVQNSRSLSPFRPDLLCSRPAVIGNQALWNSANVSSWELKELQVPSSYFYIDGSQLGSPIVVNPQPRDGNSTCIMAVTPLTWRRPAAKPTDPTPARHSSLWQSAPIRRSLHPAERSADKLDLSGICNVRHSISGGKRGEEGAQNGLWGRRRGWEGRKRMVWDKGQFHGLSYPEDTWSWMGYIQRPISWPKSSHSLSPLVLNRQSQHPARLKAIDLGNMPPSPLLHQMTEPRLYDYYRPDRRSKYMNTELVNFKVPLNSYSELIRVLDLVLLTYVLKTAHGPPGAQHQGAGKAVKAISVMGAVKVLALFCCVSCVGAELSERLRYFETLHHVNMKVRRRRSANLPHLERKDVSFSALGRTFDLTLTPGTPVVGSDFTAKVVHRDGSTSDLFVDLNNFYNGHLSGDESVKADAFMEDGIWTANIYDKDEIYTLEPSSPHLPKSDNHTMIVYKQSDIVWDSIYPDLAKSPNQRKKMCGGIHAEDDPDYDPELEELEIEKELVQEHQARYKRAVRENTCHIIAVADKTFFDGPGGGFPHKTANSIIQSMQSVNNIYRNVVWNSELQLSGLGFQIKELRIHDDHTADDDFESNNLHYNMRREHWKDIDLLKQFGRDKHFHKFCLAHLFTHRSFDGGVLGLAYIASSRRGTLGGICSTRRSGGRTLNTGFSSSMNTKGNNLLTQEAVLVTTHGHNWGAEHDAETSECAPSSFNNGKYVMYPYAVSGYEENNKKFSPCSKRYITEVLTSKSDRCFKEEDQTTLDGGRYQPNVPMCGNGLLDPGEECDGGGMGLSGLDKCCSPDCMLIGNAVCSLYTLDISVPLGGWVEWLFIGNAVCSPVNHECCVDCLVAAKDTPCRGESKELCRMAAYCPGNKNECPDSKAVDNGTDCIDGGKCSLTGECLNYCEYEGRILNLQLFPCRCEEAETACLRCCKTWNGLCEPRGKKLLTDGRPCIFGYCEAGQCKEGKGSTIQRLFTFIETLDSSTLVAFMKSNIVGTVIVFSLIVWIPMSWVISCMDKRRERESRQRELAWVSNDVLLSQSLQSNMLANRFKDYKVKESDYHRSTGRPLLNDRTNLGGAAGSNNYQEHIPPRLELNAPPTYSNAIYGNVRDVVGKAAQMETSI</sequence>
<dbReference type="PANTHER" id="PTHR45702:SF6">
    <property type="entry name" value="DISINTEGRIN AND METALLOPROTEINASE DOMAIN-CONTAINING PROTEIN 17"/>
    <property type="match status" value="1"/>
</dbReference>
<dbReference type="InterPro" id="IPR001590">
    <property type="entry name" value="Peptidase_M12B"/>
</dbReference>